<feature type="compositionally biased region" description="Basic and acidic residues" evidence="7">
    <location>
        <begin position="455"/>
        <end position="478"/>
    </location>
</feature>
<dbReference type="InterPro" id="IPR001012">
    <property type="entry name" value="UBX_dom"/>
</dbReference>
<evidence type="ECO:0000256" key="3">
    <source>
        <dbReference type="ARBA" id="ARBA00038812"/>
    </source>
</evidence>
<evidence type="ECO:0000256" key="5">
    <source>
        <dbReference type="ARBA" id="ARBA00041575"/>
    </source>
</evidence>
<evidence type="ECO:0000259" key="8">
    <source>
        <dbReference type="PROSITE" id="PS50033"/>
    </source>
</evidence>
<comment type="subunit">
    <text evidence="3">Directly interacts with VCP. Interacts with UBQLN1. Forms a complex with VCP and UBQLN1.</text>
</comment>
<dbReference type="InterPro" id="IPR036249">
    <property type="entry name" value="Thioredoxin-like_sf"/>
</dbReference>
<feature type="compositionally biased region" description="Polar residues" evidence="7">
    <location>
        <begin position="187"/>
        <end position="204"/>
    </location>
</feature>
<dbReference type="Gene3D" id="3.10.20.90">
    <property type="entry name" value="Phosphatidylinositol 3-kinase Catalytic Subunit, Chain A, domain 1"/>
    <property type="match status" value="1"/>
</dbReference>
<dbReference type="PANTHER" id="PTHR46424">
    <property type="entry name" value="UBX DOMAIN-CONTAINING PROTEIN 4"/>
    <property type="match status" value="1"/>
</dbReference>
<dbReference type="SUPFAM" id="SSF52833">
    <property type="entry name" value="Thioredoxin-like"/>
    <property type="match status" value="1"/>
</dbReference>
<feature type="region of interest" description="Disordered" evidence="7">
    <location>
        <begin position="422"/>
        <end position="478"/>
    </location>
</feature>
<reference evidence="10" key="1">
    <citation type="submission" date="2025-08" db="UniProtKB">
        <authorList>
            <consortium name="RefSeq"/>
        </authorList>
    </citation>
    <scope>IDENTIFICATION</scope>
    <source>
        <strain evidence="10">11010-0011.00</strain>
        <tissue evidence="10">Whole body</tissue>
    </source>
</reference>
<evidence type="ECO:0000256" key="7">
    <source>
        <dbReference type="SAM" id="MobiDB-lite"/>
    </source>
</evidence>
<keyword evidence="2" id="KW-0834">Unfolded protein response</keyword>
<dbReference type="PANTHER" id="PTHR46424:SF1">
    <property type="entry name" value="UBX DOMAIN-CONTAINING PROTEIN 4"/>
    <property type="match status" value="1"/>
</dbReference>
<dbReference type="CDD" id="cd01767">
    <property type="entry name" value="UBX"/>
    <property type="match status" value="1"/>
</dbReference>
<evidence type="ECO:0000256" key="1">
    <source>
        <dbReference type="ARBA" id="ARBA00004406"/>
    </source>
</evidence>
<dbReference type="GO" id="GO:0006986">
    <property type="term" value="P:response to unfolded protein"/>
    <property type="evidence" value="ECO:0007669"/>
    <property type="project" value="UniProtKB-KW"/>
</dbReference>
<name>A0A6J2UFN8_DROLE</name>
<dbReference type="InterPro" id="IPR029071">
    <property type="entry name" value="Ubiquitin-like_domsf"/>
</dbReference>
<sequence>MNWFSGSIADAVSASRTNNAIFVVYIEGQDEMSARLQRFVDDDRVRTKLESDDFVAIKIKGESTEYHQFRTLYQVVPVPSIFFIGKAGTPLIIATGVVASVEELVDKVNTALTTYGKLTAPRAPPISNSTYDLDSLPAGIGVELRNEAGAEDEDDGDKPQKSASRSRRKSAERKPLAENAAAENPTEDQPATSPETNTRPSSVTLPAGIKPSSPVVAADSKPSTSAVAAAAAAADKQGTPPALEKPIVTAISTATTAEKAAQRKQSKSAVVISEPKPSSPPVGAAEPNSVTADDKPTDRPLSSAAAAAEKRAALAAAGTNKVEASPDAAPDTSTVIKPPQAMGPGPDVPPPAPPLPRPPGVSTVLPPISPPVITPLPNSTGTGATMVPTVPNVANAPNVANSALTDSEMRMVEVQKILEEKKRERQEEEQRREKENELRRRREAREAQNAQNLLREQEMKNMQERIRRDRQEEQETRERIRAQIAADRAENARRNMLTSEAISVTTNTTSGAGFTTDSSLSSVNETRLQIRLPGGIHRTKAFPASEPLTTVRDYVQRELIAGSNIREFYLATSYPRREFKLEDEAKTLTELNLVPNAVVLVLTREQNQRVMPTSTSLLNMLTTVMWAMITPAAKAFDYINKMGFYRVTQRIAQTFSNLGWNKQQPNVVLIQSNARGRRNMDVFVMSRAPPQPGLPPQPQANTAATNMQHTQAMPMPGQVNQQTPIRPSSPQDSPPEQPQMVPAVQQQPRPGGGPSPQPTANQQALPSQQFQQRQGGYQPPRYGEANIRRLQDTKKDEEDKATYNGNSTQQQ</sequence>
<dbReference type="OrthoDB" id="2445133at2759"/>
<feature type="compositionally biased region" description="Low complexity" evidence="7">
    <location>
        <begin position="768"/>
        <end position="782"/>
    </location>
</feature>
<dbReference type="GO" id="GO:0005789">
    <property type="term" value="C:endoplasmic reticulum membrane"/>
    <property type="evidence" value="ECO:0007669"/>
    <property type="project" value="UniProtKB-SubCell"/>
</dbReference>
<dbReference type="Pfam" id="PF23187">
    <property type="entry name" value="UBX7_N"/>
    <property type="match status" value="1"/>
</dbReference>
<feature type="region of interest" description="Disordered" evidence="7">
    <location>
        <begin position="259"/>
        <end position="367"/>
    </location>
</feature>
<evidence type="ECO:0000313" key="9">
    <source>
        <dbReference type="Proteomes" id="UP000504634"/>
    </source>
</evidence>
<dbReference type="RefSeq" id="XP_030385922.1">
    <property type="nucleotide sequence ID" value="XM_030530062.1"/>
</dbReference>
<dbReference type="SUPFAM" id="SSF54236">
    <property type="entry name" value="Ubiquitin-like"/>
    <property type="match status" value="1"/>
</dbReference>
<dbReference type="SMART" id="SM00166">
    <property type="entry name" value="UBX"/>
    <property type="match status" value="1"/>
</dbReference>
<comment type="function">
    <text evidence="6">Involved in endoplasmic reticulum-associated protein degradation (ERAD). Acts as a platform to recruit both UBQLN1 and VCP to the ER during ERAD.</text>
</comment>
<evidence type="ECO:0000256" key="6">
    <source>
        <dbReference type="ARBA" id="ARBA00046062"/>
    </source>
</evidence>
<feature type="compositionally biased region" description="Pro residues" evidence="7">
    <location>
        <begin position="346"/>
        <end position="359"/>
    </location>
</feature>
<dbReference type="Pfam" id="PF00789">
    <property type="entry name" value="UBX"/>
    <property type="match status" value="1"/>
</dbReference>
<feature type="region of interest" description="Disordered" evidence="7">
    <location>
        <begin position="714"/>
        <end position="811"/>
    </location>
</feature>
<feature type="region of interest" description="Disordered" evidence="7">
    <location>
        <begin position="147"/>
        <end position="219"/>
    </location>
</feature>
<organism evidence="9 10">
    <name type="scientific">Drosophila lebanonensis</name>
    <name type="common">Fruit fly</name>
    <name type="synonym">Scaptodrosophila lebanonensis</name>
    <dbReference type="NCBI Taxonomy" id="7225"/>
    <lineage>
        <taxon>Eukaryota</taxon>
        <taxon>Metazoa</taxon>
        <taxon>Ecdysozoa</taxon>
        <taxon>Arthropoda</taxon>
        <taxon>Hexapoda</taxon>
        <taxon>Insecta</taxon>
        <taxon>Pterygota</taxon>
        <taxon>Neoptera</taxon>
        <taxon>Endopterygota</taxon>
        <taxon>Diptera</taxon>
        <taxon>Brachycera</taxon>
        <taxon>Muscomorpha</taxon>
        <taxon>Ephydroidea</taxon>
        <taxon>Drosophilidae</taxon>
        <taxon>Scaptodrosophila</taxon>
    </lineage>
</organism>
<proteinExistence type="predicted"/>
<comment type="subcellular location">
    <subcellularLocation>
        <location evidence="1">Endoplasmic reticulum membrane</location>
        <topology evidence="1">Peripheral membrane protein</topology>
    </subcellularLocation>
</comment>
<evidence type="ECO:0000256" key="2">
    <source>
        <dbReference type="ARBA" id="ARBA00023230"/>
    </source>
</evidence>
<feature type="compositionally biased region" description="Basic and acidic residues" evidence="7">
    <location>
        <begin position="422"/>
        <end position="446"/>
    </location>
</feature>
<dbReference type="Proteomes" id="UP000504634">
    <property type="component" value="Unplaced"/>
</dbReference>
<feature type="compositionally biased region" description="Low complexity" evidence="7">
    <location>
        <begin position="738"/>
        <end position="749"/>
    </location>
</feature>
<dbReference type="PROSITE" id="PS50033">
    <property type="entry name" value="UBX"/>
    <property type="match status" value="1"/>
</dbReference>
<dbReference type="AlphaFoldDB" id="A0A6J2UFN8"/>
<protein>
    <recommendedName>
        <fullName evidence="4">UBX domain-containing protein 4</fullName>
    </recommendedName>
    <alternativeName>
        <fullName evidence="5">UBX domain-containing protein 2</fullName>
    </alternativeName>
</protein>
<evidence type="ECO:0000256" key="4">
    <source>
        <dbReference type="ARBA" id="ARBA00040925"/>
    </source>
</evidence>
<feature type="compositionally biased region" description="Basic and acidic residues" evidence="7">
    <location>
        <begin position="786"/>
        <end position="801"/>
    </location>
</feature>
<dbReference type="GO" id="GO:0036503">
    <property type="term" value="P:ERAD pathway"/>
    <property type="evidence" value="ECO:0007669"/>
    <property type="project" value="TreeGrafter"/>
</dbReference>
<feature type="domain" description="UBX" evidence="8">
    <location>
        <begin position="521"/>
        <end position="601"/>
    </location>
</feature>
<keyword evidence="9" id="KW-1185">Reference proteome</keyword>
<evidence type="ECO:0000313" key="10">
    <source>
        <dbReference type="RefSeq" id="XP_030385922.1"/>
    </source>
</evidence>
<dbReference type="GeneID" id="115632810"/>
<gene>
    <name evidence="10" type="primary">LOC115632810</name>
</gene>
<accession>A0A6J2UFN8</accession>